<name>A0A9W9MGU1_9EURO</name>
<dbReference type="PANTHER" id="PTHR38791:SF5">
    <property type="entry name" value="TRANSCRIPTION FACTOR DBAG-RELATED"/>
    <property type="match status" value="1"/>
</dbReference>
<evidence type="ECO:0000313" key="7">
    <source>
        <dbReference type="EMBL" id="KAJ5201024.1"/>
    </source>
</evidence>
<dbReference type="InterPro" id="IPR001138">
    <property type="entry name" value="Zn2Cys6_DnaBD"/>
</dbReference>
<dbReference type="EMBL" id="JAPQKQ010000004">
    <property type="protein sequence ID" value="KAJ5201024.1"/>
    <property type="molecule type" value="Genomic_DNA"/>
</dbReference>
<keyword evidence="1" id="KW-0805">Transcription regulation</keyword>
<dbReference type="PANTHER" id="PTHR38791">
    <property type="entry name" value="ZN(II)2CYS6 TRANSCRIPTION FACTOR (EUROFUNG)-RELATED-RELATED"/>
    <property type="match status" value="1"/>
</dbReference>
<dbReference type="GO" id="GO:0008270">
    <property type="term" value="F:zinc ion binding"/>
    <property type="evidence" value="ECO:0007669"/>
    <property type="project" value="InterPro"/>
</dbReference>
<evidence type="ECO:0000313" key="8">
    <source>
        <dbReference type="Proteomes" id="UP001150942"/>
    </source>
</evidence>
<dbReference type="GO" id="GO:0003677">
    <property type="term" value="F:DNA binding"/>
    <property type="evidence" value="ECO:0007669"/>
    <property type="project" value="UniProtKB-KW"/>
</dbReference>
<keyword evidence="2" id="KW-0238">DNA-binding</keyword>
<dbReference type="AlphaFoldDB" id="A0A9W9MGU1"/>
<comment type="caution">
    <text evidence="7">The sequence shown here is derived from an EMBL/GenBank/DDBJ whole genome shotgun (WGS) entry which is preliminary data.</text>
</comment>
<proteinExistence type="predicted"/>
<sequence length="354" mass="40183">MCVEPCDPGSAECHLLRRVSRPFPFQRQYNLNGTLTLLHRGIKCDKQSPQCGQCIRTRETCQGYRDEWDLVFRDQTSHTIKRSKKKPRNNTISTELPLTHSLPPARGPDLSLDEIGVKYFFQEFVATGRVPTRVYLNYISTVYSPNSEHPTLVASMAAVGLVALATRQPELVHHAYAKYSEAIRHVNNAIALPTESVKDSTLMSVILLGVFEHVSNFESWVRHVIDRPLPAVHLPTPVHSGSAMRTQILSSFIQIHFPPDEPMSRVNLQQFLHSGIYRLPRKSEMMDKALTAMSCLFLGKTQRDSRVFCHGLRLYNDAIGIMSTLIHQNIYSDEILYAAFIFQEIAVWIPTNPL</sequence>
<feature type="compositionally biased region" description="Basic residues" evidence="5">
    <location>
        <begin position="79"/>
        <end position="88"/>
    </location>
</feature>
<dbReference type="CDD" id="cd00067">
    <property type="entry name" value="GAL4"/>
    <property type="match status" value="1"/>
</dbReference>
<reference evidence="7" key="1">
    <citation type="submission" date="2022-11" db="EMBL/GenBank/DDBJ databases">
        <authorList>
            <person name="Petersen C."/>
        </authorList>
    </citation>
    <scope>NUCLEOTIDE SEQUENCE</scope>
    <source>
        <strain evidence="7">IBT 20477</strain>
    </source>
</reference>
<protein>
    <recommendedName>
        <fullName evidence="6">Zn(2)-C6 fungal-type domain-containing protein</fullName>
    </recommendedName>
</protein>
<dbReference type="Pfam" id="PF00172">
    <property type="entry name" value="Zn_clus"/>
    <property type="match status" value="1"/>
</dbReference>
<keyword evidence="3" id="KW-0804">Transcription</keyword>
<feature type="region of interest" description="Disordered" evidence="5">
    <location>
        <begin position="79"/>
        <end position="105"/>
    </location>
</feature>
<keyword evidence="8" id="KW-1185">Reference proteome</keyword>
<keyword evidence="4" id="KW-0539">Nucleus</keyword>
<evidence type="ECO:0000256" key="5">
    <source>
        <dbReference type="SAM" id="MobiDB-lite"/>
    </source>
</evidence>
<evidence type="ECO:0000256" key="3">
    <source>
        <dbReference type="ARBA" id="ARBA00023163"/>
    </source>
</evidence>
<dbReference type="InterPro" id="IPR053175">
    <property type="entry name" value="DHMBA_Reg_Transcription_Factor"/>
</dbReference>
<organism evidence="7 8">
    <name type="scientific">Penicillium cf. viridicatum</name>
    <dbReference type="NCBI Taxonomy" id="2972119"/>
    <lineage>
        <taxon>Eukaryota</taxon>
        <taxon>Fungi</taxon>
        <taxon>Dikarya</taxon>
        <taxon>Ascomycota</taxon>
        <taxon>Pezizomycotina</taxon>
        <taxon>Eurotiomycetes</taxon>
        <taxon>Eurotiomycetidae</taxon>
        <taxon>Eurotiales</taxon>
        <taxon>Aspergillaceae</taxon>
        <taxon>Penicillium</taxon>
    </lineage>
</organism>
<dbReference type="SUPFAM" id="SSF57701">
    <property type="entry name" value="Zn2/Cys6 DNA-binding domain"/>
    <property type="match status" value="1"/>
</dbReference>
<dbReference type="OrthoDB" id="4491390at2759"/>
<evidence type="ECO:0000256" key="2">
    <source>
        <dbReference type="ARBA" id="ARBA00023125"/>
    </source>
</evidence>
<dbReference type="InterPro" id="IPR036864">
    <property type="entry name" value="Zn2-C6_fun-type_DNA-bd_sf"/>
</dbReference>
<feature type="domain" description="Zn(2)-C6 fungal-type" evidence="6">
    <location>
        <begin position="42"/>
        <end position="66"/>
    </location>
</feature>
<accession>A0A9W9MGU1</accession>
<evidence type="ECO:0000256" key="1">
    <source>
        <dbReference type="ARBA" id="ARBA00023015"/>
    </source>
</evidence>
<dbReference type="GO" id="GO:0000981">
    <property type="term" value="F:DNA-binding transcription factor activity, RNA polymerase II-specific"/>
    <property type="evidence" value="ECO:0007669"/>
    <property type="project" value="InterPro"/>
</dbReference>
<gene>
    <name evidence="7" type="ORF">N7449_005827</name>
</gene>
<reference evidence="7" key="2">
    <citation type="journal article" date="2023" name="IMA Fungus">
        <title>Comparative genomic study of the Penicillium genus elucidates a diverse pangenome and 15 lateral gene transfer events.</title>
        <authorList>
            <person name="Petersen C."/>
            <person name="Sorensen T."/>
            <person name="Nielsen M.R."/>
            <person name="Sondergaard T.E."/>
            <person name="Sorensen J.L."/>
            <person name="Fitzpatrick D.A."/>
            <person name="Frisvad J.C."/>
            <person name="Nielsen K.L."/>
        </authorList>
    </citation>
    <scope>NUCLEOTIDE SEQUENCE</scope>
    <source>
        <strain evidence="7">IBT 20477</strain>
    </source>
</reference>
<evidence type="ECO:0000256" key="4">
    <source>
        <dbReference type="ARBA" id="ARBA00023242"/>
    </source>
</evidence>
<evidence type="ECO:0000259" key="6">
    <source>
        <dbReference type="Pfam" id="PF00172"/>
    </source>
</evidence>
<dbReference type="Proteomes" id="UP001150942">
    <property type="component" value="Unassembled WGS sequence"/>
</dbReference>